<dbReference type="EMBL" id="WUUT01000003">
    <property type="protein sequence ID" value="MXR51906.1"/>
    <property type="molecule type" value="Genomic_DNA"/>
</dbReference>
<comment type="caution">
    <text evidence="1">The sequence shown here is derived from an EMBL/GenBank/DDBJ whole genome shotgun (WGS) entry which is preliminary data.</text>
</comment>
<name>A0A6B0T6T3_9EURY</name>
<dbReference type="OrthoDB" id="213677at2157"/>
<dbReference type="AlphaFoldDB" id="A0A6B0T6T3"/>
<accession>A0A6B0T6T3</accession>
<proteinExistence type="predicted"/>
<dbReference type="RefSeq" id="WP_159764029.1">
    <property type="nucleotide sequence ID" value="NZ_WUUT01000003.1"/>
</dbReference>
<organism evidence="1 2">
    <name type="scientific">Halovenus carboxidivorans</name>
    <dbReference type="NCBI Taxonomy" id="2692199"/>
    <lineage>
        <taxon>Archaea</taxon>
        <taxon>Methanobacteriati</taxon>
        <taxon>Methanobacteriota</taxon>
        <taxon>Stenosarchaea group</taxon>
        <taxon>Halobacteria</taxon>
        <taxon>Halobacteriales</taxon>
        <taxon>Haloarculaceae</taxon>
        <taxon>Halovenus</taxon>
    </lineage>
</organism>
<gene>
    <name evidence="1" type="ORF">GRX03_09850</name>
</gene>
<evidence type="ECO:0000313" key="1">
    <source>
        <dbReference type="EMBL" id="MXR51906.1"/>
    </source>
</evidence>
<sequence length="182" mass="20247">MKVRDWEDILSDVVESDAEPSGWRAIGGDRRNGIGEDLYIGHPAVGAYQLKTYAKNSFQVEGVGAQIARSLDDELEPLFPDEESSGLFGVQQPFEDEEAAKERAKELETVVETHADAPTTPQALFEDIMGALDSPAYGPMEFDQTDRPDSMDDLTDTFEEAEELLDKEFEDVIDEGVERGFH</sequence>
<evidence type="ECO:0000313" key="2">
    <source>
        <dbReference type="Proteomes" id="UP000466535"/>
    </source>
</evidence>
<keyword evidence="2" id="KW-1185">Reference proteome</keyword>
<dbReference type="Proteomes" id="UP000466535">
    <property type="component" value="Unassembled WGS sequence"/>
</dbReference>
<reference evidence="1 2" key="1">
    <citation type="submission" date="2019-12" db="EMBL/GenBank/DDBJ databases">
        <title>Isolation and characterization of three novel carbon monoxide-oxidizing members of Halobacteria from salione crusts and soils.</title>
        <authorList>
            <person name="Myers M.R."/>
            <person name="King G.M."/>
        </authorList>
    </citation>
    <scope>NUCLEOTIDE SEQUENCE [LARGE SCALE GENOMIC DNA]</scope>
    <source>
        <strain evidence="1 2">WSH3</strain>
    </source>
</reference>
<protein>
    <submittedName>
        <fullName evidence="1">Uncharacterized protein</fullName>
    </submittedName>
</protein>